<feature type="transmembrane region" description="Helical" evidence="1">
    <location>
        <begin position="177"/>
        <end position="195"/>
    </location>
</feature>
<name>A0A9D1G4X1_9FIRM</name>
<accession>A0A9D1G4X1</accession>
<evidence type="ECO:0000256" key="1">
    <source>
        <dbReference type="SAM" id="Phobius"/>
    </source>
</evidence>
<dbReference type="Pfam" id="PF07853">
    <property type="entry name" value="DUF1648"/>
    <property type="match status" value="1"/>
</dbReference>
<dbReference type="InterPro" id="IPR025962">
    <property type="entry name" value="SdpI/YhfL"/>
</dbReference>
<keyword evidence="1" id="KW-0812">Transmembrane</keyword>
<dbReference type="AlphaFoldDB" id="A0A9D1G4X1"/>
<evidence type="ECO:0000259" key="2">
    <source>
        <dbReference type="Pfam" id="PF07853"/>
    </source>
</evidence>
<evidence type="ECO:0000313" key="4">
    <source>
        <dbReference type="Proteomes" id="UP000886876"/>
    </source>
</evidence>
<dbReference type="GO" id="GO:0009636">
    <property type="term" value="P:response to toxic substance"/>
    <property type="evidence" value="ECO:0007669"/>
    <property type="project" value="TreeGrafter"/>
</dbReference>
<dbReference type="EMBL" id="DVJS01000105">
    <property type="protein sequence ID" value="HIS97186.1"/>
    <property type="molecule type" value="Genomic_DNA"/>
</dbReference>
<dbReference type="InterPro" id="IPR026272">
    <property type="entry name" value="SdpI"/>
</dbReference>
<dbReference type="PANTHER" id="PTHR37810:SF5">
    <property type="entry name" value="IMMUNITY PROTEIN SDPI"/>
    <property type="match status" value="1"/>
</dbReference>
<reference evidence="3" key="2">
    <citation type="journal article" date="2021" name="PeerJ">
        <title>Extensive microbial diversity within the chicken gut microbiome revealed by metagenomics and culture.</title>
        <authorList>
            <person name="Gilroy R."/>
            <person name="Ravi A."/>
            <person name="Getino M."/>
            <person name="Pursley I."/>
            <person name="Horton D.L."/>
            <person name="Alikhan N.F."/>
            <person name="Baker D."/>
            <person name="Gharbi K."/>
            <person name="Hall N."/>
            <person name="Watson M."/>
            <person name="Adriaenssens E.M."/>
            <person name="Foster-Nyarko E."/>
            <person name="Jarju S."/>
            <person name="Secka A."/>
            <person name="Antonio M."/>
            <person name="Oren A."/>
            <person name="Chaudhuri R.R."/>
            <person name="La Ragione R."/>
            <person name="Hildebrand F."/>
            <person name="Pallen M.J."/>
        </authorList>
    </citation>
    <scope>NUCLEOTIDE SEQUENCE</scope>
    <source>
        <strain evidence="3">ChiHecec3B27-6122</strain>
    </source>
</reference>
<dbReference type="InterPro" id="IPR012867">
    <property type="entry name" value="DUF1648"/>
</dbReference>
<keyword evidence="1" id="KW-0472">Membrane</keyword>
<dbReference type="Pfam" id="PF13630">
    <property type="entry name" value="SdpI"/>
    <property type="match status" value="1"/>
</dbReference>
<dbReference type="Proteomes" id="UP000886876">
    <property type="component" value="Unassembled WGS sequence"/>
</dbReference>
<reference evidence="3" key="1">
    <citation type="submission" date="2020-10" db="EMBL/GenBank/DDBJ databases">
        <authorList>
            <person name="Gilroy R."/>
        </authorList>
    </citation>
    <scope>NUCLEOTIDE SEQUENCE</scope>
    <source>
        <strain evidence="3">ChiHecec3B27-6122</strain>
    </source>
</reference>
<comment type="caution">
    <text evidence="3">The sequence shown here is derived from an EMBL/GenBank/DDBJ whole genome shotgun (WGS) entry which is preliminary data.</text>
</comment>
<feature type="transmembrane region" description="Helical" evidence="1">
    <location>
        <begin position="201"/>
        <end position="221"/>
    </location>
</feature>
<feature type="transmembrane region" description="Helical" evidence="1">
    <location>
        <begin position="9"/>
        <end position="26"/>
    </location>
</feature>
<dbReference type="PANTHER" id="PTHR37810">
    <property type="entry name" value="IMMUNITY PROTEIN SDPI"/>
    <property type="match status" value="1"/>
</dbReference>
<keyword evidence="1" id="KW-1133">Transmembrane helix</keyword>
<feature type="domain" description="DUF1648" evidence="2">
    <location>
        <begin position="15"/>
        <end position="53"/>
    </location>
</feature>
<proteinExistence type="predicted"/>
<evidence type="ECO:0000313" key="3">
    <source>
        <dbReference type="EMBL" id="HIS97186.1"/>
    </source>
</evidence>
<feature type="transmembrane region" description="Helical" evidence="1">
    <location>
        <begin position="128"/>
        <end position="145"/>
    </location>
</feature>
<protein>
    <submittedName>
        <fullName evidence="3">SdpI family protein</fullName>
    </submittedName>
</protein>
<dbReference type="PIRSF" id="PIRSF038959">
    <property type="entry name" value="SdpI"/>
    <property type="match status" value="1"/>
</dbReference>
<gene>
    <name evidence="3" type="ORF">IAD42_04345</name>
</gene>
<feature type="transmembrane region" description="Helical" evidence="1">
    <location>
        <begin position="98"/>
        <end position="116"/>
    </location>
</feature>
<feature type="transmembrane region" description="Helical" evidence="1">
    <location>
        <begin position="56"/>
        <end position="77"/>
    </location>
</feature>
<organism evidence="3 4">
    <name type="scientific">Candidatus Scatomorpha pullistercoris</name>
    <dbReference type="NCBI Taxonomy" id="2840929"/>
    <lineage>
        <taxon>Bacteria</taxon>
        <taxon>Bacillati</taxon>
        <taxon>Bacillota</taxon>
        <taxon>Clostridia</taxon>
        <taxon>Eubacteriales</taxon>
        <taxon>Candidatus Scatomorpha</taxon>
    </lineage>
</organism>
<sequence>MRKLTERDILILELIFCGLPLAYYLLRLPLMPETVPVHWNASGEADRFAGRFSFDMLFTSVTGYLGLLFGIGLRRLICSISKSESQQNAATVERIMKWTQAFMCLLFTGMSLYYVNHITLSKTPGSDFIMKLGGVVIGLVLIVTGNQLPKLRRNGTSGARTKYSMSSDEAWQRTQRYAGCVMILAGVALLAVSLLPSMTTGAAAAAIAAALIAVVVPVVLYRGGKNQR</sequence>